<sequence length="613" mass="70251">MRKLKKIAAVLSATMMLFVAGCGKVDPAEKPTRAGRSNQPNATTEEVVNKEAEEAFKQFEDDYFKYVMGESFLNYHYSIKDGSKFGIDRPEASWGETDWSEEGVEKDQKEAREWYDKLTAIDREGLNSVDQVSYDVYKEEMELDFDQVEYRFYTGDFSPMRGIQSDFASYFTDYPFYEKQDVEDYVSLLEQSGDYIQELLKFEAYRADLGFAMSDANIDDVVEQCQTFVKDGDKHFLITLFDKEIDKLDFLTDDEKAQYKERNKKAIIEVVIPAFNNIEKTLPTLKGKSKNQGGLAGYDKGKECYALIMKSRTGSSKSPDEALELLYARLDELMMEMAEAYKEDPDGYQYYISNYDNLLSEADNMKSKEVIDKLMDVAMKDYPELPTIPYNVDYLDETLETIMENTLAYYRSPALDTPDNNIIRVNGGHKDGQWATLAHEGCPGHMFQNAYYMSTNPSNLRAVNGFVGYMEGWAKYVEYQVYDVYDYPNTESDATVAKLSRIESELGMLIMGIFDIEVNYNNWSVEDAKKFMSSHGYAESAAESIINTVAGDPAAYQSYVLGYYEMKSLRDKAEEELGSKFDPVEFNRVILETGPCQFDILGKQVDKYIEKNK</sequence>
<dbReference type="Pfam" id="PF05960">
    <property type="entry name" value="DUF885"/>
    <property type="match status" value="1"/>
</dbReference>
<dbReference type="InterPro" id="IPR010281">
    <property type="entry name" value="DUF885"/>
</dbReference>
<accession>A0A1T4KE59</accession>
<dbReference type="OrthoDB" id="9760040at2"/>
<dbReference type="AlphaFoldDB" id="A0A1T4KE59"/>
<proteinExistence type="predicted"/>
<dbReference type="PANTHER" id="PTHR33361">
    <property type="entry name" value="GLR0591 PROTEIN"/>
    <property type="match status" value="1"/>
</dbReference>
<keyword evidence="1" id="KW-0732">Signal</keyword>
<protein>
    <submittedName>
        <fullName evidence="2">Uncharacterized conserved protein, DUF885 familyt</fullName>
    </submittedName>
</protein>
<dbReference type="Proteomes" id="UP000189857">
    <property type="component" value="Unassembled WGS sequence"/>
</dbReference>
<evidence type="ECO:0000313" key="3">
    <source>
        <dbReference type="Proteomes" id="UP000189857"/>
    </source>
</evidence>
<organism evidence="2 3">
    <name type="scientific">Eubacterium ruminantium</name>
    <dbReference type="NCBI Taxonomy" id="42322"/>
    <lineage>
        <taxon>Bacteria</taxon>
        <taxon>Bacillati</taxon>
        <taxon>Bacillota</taxon>
        <taxon>Clostridia</taxon>
        <taxon>Eubacteriales</taxon>
        <taxon>Eubacteriaceae</taxon>
        <taxon>Eubacterium</taxon>
    </lineage>
</organism>
<dbReference type="PANTHER" id="PTHR33361:SF2">
    <property type="entry name" value="DUF885 DOMAIN-CONTAINING PROTEIN"/>
    <property type="match status" value="1"/>
</dbReference>
<gene>
    <name evidence="2" type="ORF">SAMN02745110_00321</name>
</gene>
<dbReference type="RefSeq" id="WP_078785992.1">
    <property type="nucleotide sequence ID" value="NZ_FMTO01000003.1"/>
</dbReference>
<name>A0A1T4KE59_9FIRM</name>
<dbReference type="PROSITE" id="PS51257">
    <property type="entry name" value="PROKAR_LIPOPROTEIN"/>
    <property type="match status" value="1"/>
</dbReference>
<keyword evidence="3" id="KW-1185">Reference proteome</keyword>
<feature type="signal peptide" evidence="1">
    <location>
        <begin position="1"/>
        <end position="21"/>
    </location>
</feature>
<reference evidence="2 3" key="1">
    <citation type="submission" date="2017-02" db="EMBL/GenBank/DDBJ databases">
        <authorList>
            <person name="Peterson S.W."/>
        </authorList>
    </citation>
    <scope>NUCLEOTIDE SEQUENCE [LARGE SCALE GENOMIC DNA]</scope>
    <source>
        <strain evidence="2 3">ATCC 17233</strain>
    </source>
</reference>
<evidence type="ECO:0000256" key="1">
    <source>
        <dbReference type="SAM" id="SignalP"/>
    </source>
</evidence>
<evidence type="ECO:0000313" key="2">
    <source>
        <dbReference type="EMBL" id="SJZ40714.1"/>
    </source>
</evidence>
<feature type="chain" id="PRO_5039090636" evidence="1">
    <location>
        <begin position="22"/>
        <end position="613"/>
    </location>
</feature>
<dbReference type="EMBL" id="FUXA01000004">
    <property type="protein sequence ID" value="SJZ40714.1"/>
    <property type="molecule type" value="Genomic_DNA"/>
</dbReference>